<evidence type="ECO:0000313" key="1">
    <source>
        <dbReference type="EMBL" id="KAF5195812.1"/>
    </source>
</evidence>
<keyword evidence="2" id="KW-1185">Reference proteome</keyword>
<sequence>MWNKVNSSWTTISQQKLGAVEPQARGIVEAQAQKGSEMENNLKLRATAGNLGTQKFNVTSNKFSCLEAL</sequence>
<accession>A0A7J6WI90</accession>
<proteinExistence type="predicted"/>
<dbReference type="AlphaFoldDB" id="A0A7J6WI90"/>
<gene>
    <name evidence="1" type="ORF">FRX31_014601</name>
</gene>
<name>A0A7J6WI90_THATH</name>
<dbReference type="EMBL" id="JABWDY010016812">
    <property type="protein sequence ID" value="KAF5195812.1"/>
    <property type="molecule type" value="Genomic_DNA"/>
</dbReference>
<organism evidence="1 2">
    <name type="scientific">Thalictrum thalictroides</name>
    <name type="common">Rue-anemone</name>
    <name type="synonym">Anemone thalictroides</name>
    <dbReference type="NCBI Taxonomy" id="46969"/>
    <lineage>
        <taxon>Eukaryota</taxon>
        <taxon>Viridiplantae</taxon>
        <taxon>Streptophyta</taxon>
        <taxon>Embryophyta</taxon>
        <taxon>Tracheophyta</taxon>
        <taxon>Spermatophyta</taxon>
        <taxon>Magnoliopsida</taxon>
        <taxon>Ranunculales</taxon>
        <taxon>Ranunculaceae</taxon>
        <taxon>Thalictroideae</taxon>
        <taxon>Thalictrum</taxon>
    </lineage>
</organism>
<dbReference type="Proteomes" id="UP000554482">
    <property type="component" value="Unassembled WGS sequence"/>
</dbReference>
<reference evidence="1 2" key="1">
    <citation type="submission" date="2020-06" db="EMBL/GenBank/DDBJ databases">
        <title>Transcriptomic and genomic resources for Thalictrum thalictroides and T. hernandezii: Facilitating candidate gene discovery in an emerging model plant lineage.</title>
        <authorList>
            <person name="Arias T."/>
            <person name="Riano-Pachon D.M."/>
            <person name="Di Stilio V.S."/>
        </authorList>
    </citation>
    <scope>NUCLEOTIDE SEQUENCE [LARGE SCALE GENOMIC DNA]</scope>
    <source>
        <strain evidence="2">cv. WT478/WT964</strain>
        <tissue evidence="1">Leaves</tissue>
    </source>
</reference>
<protein>
    <submittedName>
        <fullName evidence="1">Uncharacterized protein</fullName>
    </submittedName>
</protein>
<comment type="caution">
    <text evidence="1">The sequence shown here is derived from an EMBL/GenBank/DDBJ whole genome shotgun (WGS) entry which is preliminary data.</text>
</comment>
<evidence type="ECO:0000313" key="2">
    <source>
        <dbReference type="Proteomes" id="UP000554482"/>
    </source>
</evidence>